<keyword evidence="3" id="KW-0472">Membrane</keyword>
<dbReference type="InterPro" id="IPR011992">
    <property type="entry name" value="EF-hand-dom_pair"/>
</dbReference>
<dbReference type="PROSITE" id="PS00018">
    <property type="entry name" value="EF_HAND_1"/>
    <property type="match status" value="1"/>
</dbReference>
<feature type="domain" description="EF-hand" evidence="4">
    <location>
        <begin position="568"/>
        <end position="603"/>
    </location>
</feature>
<feature type="transmembrane region" description="Helical" evidence="3">
    <location>
        <begin position="304"/>
        <end position="328"/>
    </location>
</feature>
<dbReference type="Pfam" id="PF00924">
    <property type="entry name" value="MS_channel_2nd"/>
    <property type="match status" value="1"/>
</dbReference>
<feature type="compositionally biased region" description="Basic residues" evidence="2">
    <location>
        <begin position="895"/>
        <end position="905"/>
    </location>
</feature>
<dbReference type="OrthoDB" id="544685at2759"/>
<dbReference type="SMART" id="SM00054">
    <property type="entry name" value="EFh"/>
    <property type="match status" value="1"/>
</dbReference>
<dbReference type="GO" id="GO:0005262">
    <property type="term" value="F:calcium channel activity"/>
    <property type="evidence" value="ECO:0007669"/>
    <property type="project" value="TreeGrafter"/>
</dbReference>
<feature type="transmembrane region" description="Helical" evidence="3">
    <location>
        <begin position="641"/>
        <end position="663"/>
    </location>
</feature>
<accession>A0A166EHI6</accession>
<evidence type="ECO:0000256" key="3">
    <source>
        <dbReference type="SAM" id="Phobius"/>
    </source>
</evidence>
<evidence type="ECO:0000313" key="6">
    <source>
        <dbReference type="Proteomes" id="UP000076798"/>
    </source>
</evidence>
<feature type="compositionally biased region" description="Basic and acidic residues" evidence="2">
    <location>
        <begin position="13"/>
        <end position="26"/>
    </location>
</feature>
<feature type="transmembrane region" description="Helical" evidence="3">
    <location>
        <begin position="263"/>
        <end position="284"/>
    </location>
</feature>
<gene>
    <name evidence="5" type="ORF">SISSUDRAFT_619317</name>
</gene>
<dbReference type="InterPro" id="IPR018247">
    <property type="entry name" value="EF_Hand_1_Ca_BS"/>
</dbReference>
<dbReference type="InterPro" id="IPR058650">
    <property type="entry name" value="Msy1/2-like"/>
</dbReference>
<feature type="compositionally biased region" description="Basic and acidic residues" evidence="2">
    <location>
        <begin position="478"/>
        <end position="495"/>
    </location>
</feature>
<keyword evidence="3" id="KW-1133">Transmembrane helix</keyword>
<feature type="compositionally biased region" description="Basic and acidic residues" evidence="2">
    <location>
        <begin position="55"/>
        <end position="82"/>
    </location>
</feature>
<dbReference type="AlphaFoldDB" id="A0A166EHI6"/>
<dbReference type="InterPro" id="IPR010920">
    <property type="entry name" value="LSM_dom_sf"/>
</dbReference>
<feature type="transmembrane region" description="Helical" evidence="3">
    <location>
        <begin position="158"/>
        <end position="183"/>
    </location>
</feature>
<dbReference type="PANTHER" id="PTHR31323:SF1">
    <property type="entry name" value="MECHANOSENSITIVE ION CHANNEL PROTEIN"/>
    <property type="match status" value="1"/>
</dbReference>
<dbReference type="SUPFAM" id="SSF50182">
    <property type="entry name" value="Sm-like ribonucleoproteins"/>
    <property type="match status" value="1"/>
</dbReference>
<feature type="region of interest" description="Disordered" evidence="2">
    <location>
        <begin position="864"/>
        <end position="914"/>
    </location>
</feature>
<evidence type="ECO:0000256" key="2">
    <source>
        <dbReference type="SAM" id="MobiDB-lite"/>
    </source>
</evidence>
<feature type="region of interest" description="Disordered" evidence="2">
    <location>
        <begin position="378"/>
        <end position="495"/>
    </location>
</feature>
<evidence type="ECO:0000256" key="1">
    <source>
        <dbReference type="ARBA" id="ARBA00022837"/>
    </source>
</evidence>
<feature type="region of interest" description="Disordered" evidence="2">
    <location>
        <begin position="1"/>
        <end position="125"/>
    </location>
</feature>
<dbReference type="Pfam" id="PF25886">
    <property type="entry name" value="Msy1"/>
    <property type="match status" value="1"/>
</dbReference>
<protein>
    <recommendedName>
        <fullName evidence="4">EF-hand domain-containing protein</fullName>
    </recommendedName>
</protein>
<organism evidence="5 6">
    <name type="scientific">Sistotremastrum suecicum HHB10207 ss-3</name>
    <dbReference type="NCBI Taxonomy" id="1314776"/>
    <lineage>
        <taxon>Eukaryota</taxon>
        <taxon>Fungi</taxon>
        <taxon>Dikarya</taxon>
        <taxon>Basidiomycota</taxon>
        <taxon>Agaricomycotina</taxon>
        <taxon>Agaricomycetes</taxon>
        <taxon>Sistotremastrales</taxon>
        <taxon>Sistotremastraceae</taxon>
        <taxon>Sistotremastrum</taxon>
    </lineage>
</organism>
<dbReference type="PROSITE" id="PS50222">
    <property type="entry name" value="EF_HAND_2"/>
    <property type="match status" value="1"/>
</dbReference>
<feature type="transmembrane region" description="Helical" evidence="3">
    <location>
        <begin position="614"/>
        <end position="635"/>
    </location>
</feature>
<reference evidence="5 6" key="1">
    <citation type="journal article" date="2016" name="Mol. Biol. Evol.">
        <title>Comparative Genomics of Early-Diverging Mushroom-Forming Fungi Provides Insights into the Origins of Lignocellulose Decay Capabilities.</title>
        <authorList>
            <person name="Nagy L.G."/>
            <person name="Riley R."/>
            <person name="Tritt A."/>
            <person name="Adam C."/>
            <person name="Daum C."/>
            <person name="Floudas D."/>
            <person name="Sun H."/>
            <person name="Yadav J.S."/>
            <person name="Pangilinan J."/>
            <person name="Larsson K.H."/>
            <person name="Matsuura K."/>
            <person name="Barry K."/>
            <person name="Labutti K."/>
            <person name="Kuo R."/>
            <person name="Ohm R.A."/>
            <person name="Bhattacharya S.S."/>
            <person name="Shirouzu T."/>
            <person name="Yoshinaga Y."/>
            <person name="Martin F.M."/>
            <person name="Grigoriev I.V."/>
            <person name="Hibbett D.S."/>
        </authorList>
    </citation>
    <scope>NUCLEOTIDE SEQUENCE [LARGE SCALE GENOMIC DNA]</scope>
    <source>
        <strain evidence="5 6">HHB10207 ss-3</strain>
    </source>
</reference>
<evidence type="ECO:0000313" key="5">
    <source>
        <dbReference type="EMBL" id="KZT39596.1"/>
    </source>
</evidence>
<dbReference type="GO" id="GO:0006874">
    <property type="term" value="P:intracellular calcium ion homeostasis"/>
    <property type="evidence" value="ECO:0007669"/>
    <property type="project" value="TreeGrafter"/>
</dbReference>
<sequence>MDHPTRGYSWHRSHIDDDYASDHEHPPPTPPYRRYASSSRLPLEQVPSYPPSVAGEEHMDVPNDEKRPTELDVKGPDAKVHYPSDLPALPSPRYLPNRTETGDGASSRASSIAGTDDEDDDEDYDWSAEEDLVDAEAKFEQKMDVKSKKPQGWGPKRIITFFLSTLIGSTLLAGLLVAAPILLKFLWLDKHDSENNHFIWEQVCAWVFWVAANLILSWYFAFVVDIFPVLAKLIVQIVWGEVSEMIKSRLEFYHSAKNSLKPMIYGATAWASWVIIFDSIYHLYDHANENDSRARYTPRAFQVVEFLFFVMLILSAEKMLSHLIAFAFHKKAFQDRIEEISHALKVVDHLRMYRPKHASGTPRSHSRGLRTSGFALFGLTPSSEKENPTSRSPTVQTPGNFSGDEDGNIADSEGAGGTRSRKGKERNSWFLGQRTPPRRDTDASKTPSGVTTPIPLGHLTKPSQHSVHVYPPSSVESPARDNGADTPESKEPDVDTTLRHAAKVLKSTVLHDARNIHRVSDADGAAGLAWNVTSAHEAKKVARSIYIAFKGDRKRQWLVPSDFEPAYPTKAEAEEAFKVFDKDGNGDISRAEIKTTVLKLYKERRFLSRSLRDVGIALKSLDHIMIFFAIVMLFFISLSVFGVSVGASLTSIYSLGIAASFIFKNSASNAFDAIVFLFVTHPYDTGDRCFIDNENLVVKKTSLFATVFTRADGSMSYYFNSQLFNKFICNLRRSGKQAENLTMQVSWRTPLEKLDALEKCMNEWLATEQNRWFQPSTSVTLSQIDFQKSLVITMGIGHNGTWQDWGLRNARKTAFHAAVNYYCRQLGITCYNSTQPVSLVDSLNFQTTANLARAEDDQYAIASPTTTEMPPHSAKDMKPSLGFLPPPERRSNLTRARKSKGKKGILRTMDGGDG</sequence>
<dbReference type="GO" id="GO:0005509">
    <property type="term" value="F:calcium ion binding"/>
    <property type="evidence" value="ECO:0007669"/>
    <property type="project" value="InterPro"/>
</dbReference>
<dbReference type="EMBL" id="KV428043">
    <property type="protein sequence ID" value="KZT39596.1"/>
    <property type="molecule type" value="Genomic_DNA"/>
</dbReference>
<dbReference type="InterPro" id="IPR002048">
    <property type="entry name" value="EF_hand_dom"/>
</dbReference>
<dbReference type="Gene3D" id="1.10.238.10">
    <property type="entry name" value="EF-hand"/>
    <property type="match status" value="1"/>
</dbReference>
<keyword evidence="3" id="KW-0812">Transmembrane</keyword>
<keyword evidence="1" id="KW-0106">Calcium</keyword>
<feature type="compositionally biased region" description="Polar residues" evidence="2">
    <location>
        <begin position="389"/>
        <end position="400"/>
    </location>
</feature>
<dbReference type="SUPFAM" id="SSF47473">
    <property type="entry name" value="EF-hand"/>
    <property type="match status" value="1"/>
</dbReference>
<keyword evidence="6" id="KW-1185">Reference proteome</keyword>
<dbReference type="GO" id="GO:0016020">
    <property type="term" value="C:membrane"/>
    <property type="evidence" value="ECO:0007669"/>
    <property type="project" value="InterPro"/>
</dbReference>
<dbReference type="PANTHER" id="PTHR31323">
    <property type="entry name" value="MECHANOSENSITIVE ION CHANNEL PROTEIN MSY2"/>
    <property type="match status" value="1"/>
</dbReference>
<proteinExistence type="predicted"/>
<dbReference type="InterPro" id="IPR006685">
    <property type="entry name" value="MscS_channel_2nd"/>
</dbReference>
<dbReference type="Proteomes" id="UP000076798">
    <property type="component" value="Unassembled WGS sequence"/>
</dbReference>
<feature type="compositionally biased region" description="Acidic residues" evidence="2">
    <location>
        <begin position="115"/>
        <end position="125"/>
    </location>
</feature>
<name>A0A166EHI6_9AGAM</name>
<evidence type="ECO:0000259" key="4">
    <source>
        <dbReference type="PROSITE" id="PS50222"/>
    </source>
</evidence>